<organism evidence="2 3">
    <name type="scientific">Bos mutus</name>
    <name type="common">wild yak</name>
    <dbReference type="NCBI Taxonomy" id="72004"/>
    <lineage>
        <taxon>Eukaryota</taxon>
        <taxon>Metazoa</taxon>
        <taxon>Chordata</taxon>
        <taxon>Craniata</taxon>
        <taxon>Vertebrata</taxon>
        <taxon>Euteleostomi</taxon>
        <taxon>Mammalia</taxon>
        <taxon>Eutheria</taxon>
        <taxon>Laurasiatheria</taxon>
        <taxon>Artiodactyla</taxon>
        <taxon>Ruminantia</taxon>
        <taxon>Pecora</taxon>
        <taxon>Bovidae</taxon>
        <taxon>Bovinae</taxon>
        <taxon>Bos</taxon>
    </lineage>
</organism>
<protein>
    <submittedName>
        <fullName evidence="2">Uncharacterized protein</fullName>
    </submittedName>
</protein>
<comment type="caution">
    <text evidence="2">The sequence shown here is derived from an EMBL/GenBank/DDBJ whole genome shotgun (WGS) entry which is preliminary data.</text>
</comment>
<accession>A0A6B0RXL0</accession>
<feature type="region of interest" description="Disordered" evidence="1">
    <location>
        <begin position="1"/>
        <end position="126"/>
    </location>
</feature>
<evidence type="ECO:0000313" key="2">
    <source>
        <dbReference type="EMBL" id="MXQ93951.1"/>
    </source>
</evidence>
<feature type="compositionally biased region" description="Gly residues" evidence="1">
    <location>
        <begin position="1"/>
        <end position="12"/>
    </location>
</feature>
<dbReference type="EMBL" id="VBQZ03000103">
    <property type="protein sequence ID" value="MXQ93951.1"/>
    <property type="molecule type" value="Genomic_DNA"/>
</dbReference>
<evidence type="ECO:0000313" key="3">
    <source>
        <dbReference type="Proteomes" id="UP000322234"/>
    </source>
</evidence>
<dbReference type="Proteomes" id="UP000322234">
    <property type="component" value="Unassembled WGS sequence"/>
</dbReference>
<proteinExistence type="predicted"/>
<dbReference type="AlphaFoldDB" id="A0A6B0RXL0"/>
<feature type="compositionally biased region" description="Basic and acidic residues" evidence="1">
    <location>
        <begin position="85"/>
        <end position="94"/>
    </location>
</feature>
<gene>
    <name evidence="2" type="ORF">E5288_WYG018492</name>
</gene>
<sequence length="126" mass="13446">MHPEPGVGGGVPGSEAQVHGQSSPPTPMLLRKQPGVHKPPSPPETTEPLSGDVCLISSALQHHPCGEEASGEFRTEEPQGTEGEQGWRRAESSSDLRSIWKSIRAGESNLENANEDKTWVGNLSSE</sequence>
<keyword evidence="3" id="KW-1185">Reference proteome</keyword>
<evidence type="ECO:0000256" key="1">
    <source>
        <dbReference type="SAM" id="MobiDB-lite"/>
    </source>
</evidence>
<name>A0A6B0RXL0_9CETA</name>
<reference evidence="2" key="1">
    <citation type="submission" date="2019-10" db="EMBL/GenBank/DDBJ databases">
        <title>The sequence and de novo assembly of the wild yak genome.</title>
        <authorList>
            <person name="Liu Y."/>
        </authorList>
    </citation>
    <scope>NUCLEOTIDE SEQUENCE [LARGE SCALE GENOMIC DNA]</scope>
    <source>
        <strain evidence="2">WY2019</strain>
    </source>
</reference>